<keyword evidence="3" id="KW-1185">Reference proteome</keyword>
<feature type="compositionally biased region" description="Gly residues" evidence="1">
    <location>
        <begin position="54"/>
        <end position="65"/>
    </location>
</feature>
<accession>A0A8C4N0Q6</accession>
<dbReference type="Ensembl" id="ENSEBUT00000000994.1">
    <property type="protein sequence ID" value="ENSEBUP00000000688.1"/>
    <property type="gene ID" value="ENSEBUG00000000761.1"/>
</dbReference>
<dbReference type="AlphaFoldDB" id="A0A8C4N0Q6"/>
<evidence type="ECO:0000313" key="2">
    <source>
        <dbReference type="Ensembl" id="ENSEBUP00000000688.1"/>
    </source>
</evidence>
<evidence type="ECO:0000313" key="3">
    <source>
        <dbReference type="Proteomes" id="UP000694388"/>
    </source>
</evidence>
<organism evidence="2 3">
    <name type="scientific">Eptatretus burgeri</name>
    <name type="common">Inshore hagfish</name>
    <dbReference type="NCBI Taxonomy" id="7764"/>
    <lineage>
        <taxon>Eukaryota</taxon>
        <taxon>Metazoa</taxon>
        <taxon>Chordata</taxon>
        <taxon>Craniata</taxon>
        <taxon>Vertebrata</taxon>
        <taxon>Cyclostomata</taxon>
        <taxon>Myxini</taxon>
        <taxon>Myxiniformes</taxon>
        <taxon>Myxinidae</taxon>
        <taxon>Eptatretinae</taxon>
        <taxon>Eptatretus</taxon>
    </lineage>
</organism>
<dbReference type="GeneTree" id="ENSGT00940000155643"/>
<proteinExistence type="predicted"/>
<name>A0A8C4N0Q6_EPTBU</name>
<sequence>MAQRYDELSPYGTFDGVGVPVPLYGDPHGPRPIPSVHHLNHGPHGPMSGHQYGPHGGVLPGGMGSPGNDALKRDKDSIYGCVCVVELVYSIAQHTKAQQTVYVNVRRSS</sequence>
<evidence type="ECO:0000256" key="1">
    <source>
        <dbReference type="SAM" id="MobiDB-lite"/>
    </source>
</evidence>
<reference evidence="2" key="1">
    <citation type="submission" date="2025-08" db="UniProtKB">
        <authorList>
            <consortium name="Ensembl"/>
        </authorList>
    </citation>
    <scope>IDENTIFICATION</scope>
</reference>
<reference evidence="2" key="2">
    <citation type="submission" date="2025-09" db="UniProtKB">
        <authorList>
            <consortium name="Ensembl"/>
        </authorList>
    </citation>
    <scope>IDENTIFICATION</scope>
</reference>
<protein>
    <submittedName>
        <fullName evidence="2">Uncharacterized protein</fullName>
    </submittedName>
</protein>
<feature type="region of interest" description="Disordered" evidence="1">
    <location>
        <begin position="23"/>
        <end position="70"/>
    </location>
</feature>
<dbReference type="Proteomes" id="UP000694388">
    <property type="component" value="Unplaced"/>
</dbReference>